<dbReference type="Proteomes" id="UP001627284">
    <property type="component" value="Unassembled WGS sequence"/>
</dbReference>
<accession>A0ABD2TQT9</accession>
<gene>
    <name evidence="2" type="ORF">AABB24_015656</name>
</gene>
<reference evidence="2 3" key="1">
    <citation type="submission" date="2024-05" db="EMBL/GenBank/DDBJ databases">
        <title>De novo assembly of an allotetraploid wild potato.</title>
        <authorList>
            <person name="Hosaka A.J."/>
        </authorList>
    </citation>
    <scope>NUCLEOTIDE SEQUENCE [LARGE SCALE GENOMIC DNA]</scope>
    <source>
        <tissue evidence="2">Young leaves</tissue>
    </source>
</reference>
<keyword evidence="1" id="KW-1133">Transmembrane helix</keyword>
<comment type="caution">
    <text evidence="2">The sequence shown here is derived from an EMBL/GenBank/DDBJ whole genome shotgun (WGS) entry which is preliminary data.</text>
</comment>
<sequence length="100" mass="11803">MDLTLLYFTKNNITFPNFILVLLCAPLLYYIRDALTLTKRNRREGKNILEYSNNYKRLSTHKKKISCLSLSILFLLFRCVRVDYWISCVFIADKIICLTG</sequence>
<name>A0ABD2TQT9_9SOLN</name>
<evidence type="ECO:0000313" key="2">
    <source>
        <dbReference type="EMBL" id="KAL3358659.1"/>
    </source>
</evidence>
<proteinExistence type="predicted"/>
<keyword evidence="1" id="KW-0812">Transmembrane</keyword>
<evidence type="ECO:0000256" key="1">
    <source>
        <dbReference type="SAM" id="Phobius"/>
    </source>
</evidence>
<keyword evidence="1" id="KW-0472">Membrane</keyword>
<protein>
    <submittedName>
        <fullName evidence="2">Uncharacterized protein</fullName>
    </submittedName>
</protein>
<feature type="transmembrane region" description="Helical" evidence="1">
    <location>
        <begin position="13"/>
        <end position="31"/>
    </location>
</feature>
<dbReference type="EMBL" id="JBJKTR010000009">
    <property type="protein sequence ID" value="KAL3358659.1"/>
    <property type="molecule type" value="Genomic_DNA"/>
</dbReference>
<dbReference type="AlphaFoldDB" id="A0ABD2TQT9"/>
<keyword evidence="3" id="KW-1185">Reference proteome</keyword>
<evidence type="ECO:0000313" key="3">
    <source>
        <dbReference type="Proteomes" id="UP001627284"/>
    </source>
</evidence>
<organism evidence="2 3">
    <name type="scientific">Solanum stoloniferum</name>
    <dbReference type="NCBI Taxonomy" id="62892"/>
    <lineage>
        <taxon>Eukaryota</taxon>
        <taxon>Viridiplantae</taxon>
        <taxon>Streptophyta</taxon>
        <taxon>Embryophyta</taxon>
        <taxon>Tracheophyta</taxon>
        <taxon>Spermatophyta</taxon>
        <taxon>Magnoliopsida</taxon>
        <taxon>eudicotyledons</taxon>
        <taxon>Gunneridae</taxon>
        <taxon>Pentapetalae</taxon>
        <taxon>asterids</taxon>
        <taxon>lamiids</taxon>
        <taxon>Solanales</taxon>
        <taxon>Solanaceae</taxon>
        <taxon>Solanoideae</taxon>
        <taxon>Solaneae</taxon>
        <taxon>Solanum</taxon>
    </lineage>
</organism>